<reference evidence="3" key="1">
    <citation type="submission" date="2016-11" db="EMBL/GenBank/DDBJ databases">
        <authorList>
            <person name="Varghese N."/>
            <person name="Submissions S."/>
        </authorList>
    </citation>
    <scope>NUCLEOTIDE SEQUENCE [LARGE SCALE GENOMIC DNA]</scope>
    <source>
        <strain evidence="3">DSM 10349</strain>
    </source>
</reference>
<dbReference type="OrthoDB" id="9783680at2"/>
<sequence length="345" mass="39371">MSIKINVLPAYDGDCFIINYGDGKNIIVDGGRGPRCIRELKKSIKEISKRNQNVDLLVVTHIDHDHISGILALFKDPTINKNIFRRVWFNSGENLSKYFGTSSIELREIPMNPQTDVDISFKEGDTLECYLKTLTCWDQSIIKTNDYYEIGGAILTVLSPNIESIKYLNEKWEIENGLVDTRISFSGENDYDRSIAELLNNKFVEDNSIPNRSSIAFLFEFNNKKILMLGDSAPSIVSQSLEKMGFSKENKIELDLMKVSHHGSKANTSPDFLDLVNCNKYVISTNGVNHGLPHKECLARIICKTVNKATFIFNYPLDNIFLEDDYLDWLFECKYISEDNFTLEV</sequence>
<evidence type="ECO:0000313" key="2">
    <source>
        <dbReference type="EMBL" id="SHK18879.1"/>
    </source>
</evidence>
<dbReference type="PANTHER" id="PTHR30619:SF1">
    <property type="entry name" value="RECOMBINATION PROTEIN 2"/>
    <property type="match status" value="1"/>
</dbReference>
<evidence type="ECO:0000259" key="1">
    <source>
        <dbReference type="Pfam" id="PF00753"/>
    </source>
</evidence>
<protein>
    <submittedName>
        <fullName evidence="2">Metallo-beta-lactamase superfamily protein</fullName>
    </submittedName>
</protein>
<dbReference type="InterPro" id="IPR001279">
    <property type="entry name" value="Metallo-B-lactamas"/>
</dbReference>
<evidence type="ECO:0000313" key="3">
    <source>
        <dbReference type="Proteomes" id="UP000183997"/>
    </source>
</evidence>
<dbReference type="EMBL" id="FRAR01000008">
    <property type="protein sequence ID" value="SHK18879.1"/>
    <property type="molecule type" value="Genomic_DNA"/>
</dbReference>
<feature type="domain" description="Metallo-beta-lactamase" evidence="1">
    <location>
        <begin position="12"/>
        <end position="77"/>
    </location>
</feature>
<dbReference type="Pfam" id="PF00753">
    <property type="entry name" value="Lactamase_B"/>
    <property type="match status" value="1"/>
</dbReference>
<organism evidence="2 3">
    <name type="scientific">Desulforamulus aeronauticus DSM 10349</name>
    <dbReference type="NCBI Taxonomy" id="1121421"/>
    <lineage>
        <taxon>Bacteria</taxon>
        <taxon>Bacillati</taxon>
        <taxon>Bacillota</taxon>
        <taxon>Clostridia</taxon>
        <taxon>Eubacteriales</taxon>
        <taxon>Peptococcaceae</taxon>
        <taxon>Desulforamulus</taxon>
    </lineage>
</organism>
<dbReference type="Gene3D" id="3.60.15.10">
    <property type="entry name" value="Ribonuclease Z/Hydroxyacylglutathione hydrolase-like"/>
    <property type="match status" value="1"/>
</dbReference>
<proteinExistence type="predicted"/>
<keyword evidence="3" id="KW-1185">Reference proteome</keyword>
<dbReference type="InterPro" id="IPR036866">
    <property type="entry name" value="RibonucZ/Hydroxyglut_hydro"/>
</dbReference>
<gene>
    <name evidence="2" type="ORF">SAMN02745123_01012</name>
</gene>
<dbReference type="RefSeq" id="WP_072911424.1">
    <property type="nucleotide sequence ID" value="NZ_FRAR01000008.1"/>
</dbReference>
<dbReference type="AlphaFoldDB" id="A0A1M6QF32"/>
<accession>A0A1M6QF32</accession>
<name>A0A1M6QF32_9FIRM</name>
<dbReference type="Proteomes" id="UP000183997">
    <property type="component" value="Unassembled WGS sequence"/>
</dbReference>
<dbReference type="PANTHER" id="PTHR30619">
    <property type="entry name" value="DNA INTERNALIZATION/COMPETENCE PROTEIN COMEC/REC2"/>
    <property type="match status" value="1"/>
</dbReference>
<dbReference type="InterPro" id="IPR052159">
    <property type="entry name" value="Competence_DNA_uptake"/>
</dbReference>
<dbReference type="STRING" id="1121421.SAMN02745123_01012"/>
<dbReference type="SUPFAM" id="SSF56281">
    <property type="entry name" value="Metallo-hydrolase/oxidoreductase"/>
    <property type="match status" value="1"/>
</dbReference>